<evidence type="ECO:0000313" key="11">
    <source>
        <dbReference type="Proteomes" id="UP000001989"/>
    </source>
</evidence>
<evidence type="ECO:0000256" key="4">
    <source>
        <dbReference type="ARBA" id="ARBA00022737"/>
    </source>
</evidence>
<dbReference type="InterPro" id="IPR001763">
    <property type="entry name" value="Rhodanese-like_dom"/>
</dbReference>
<dbReference type="FunFam" id="3.40.250.10:FF:000015">
    <property type="entry name" value="Sulfurtransferase"/>
    <property type="match status" value="1"/>
</dbReference>
<dbReference type="Proteomes" id="UP000001989">
    <property type="component" value="Chromosome"/>
</dbReference>
<proteinExistence type="predicted"/>
<dbReference type="InterPro" id="IPR001307">
    <property type="entry name" value="Thiosulphate_STrfase_CS"/>
</dbReference>
<dbReference type="GO" id="GO:0005737">
    <property type="term" value="C:cytoplasm"/>
    <property type="evidence" value="ECO:0007669"/>
    <property type="project" value="UniProtKB-SubCell"/>
</dbReference>
<dbReference type="InterPro" id="IPR036873">
    <property type="entry name" value="Rhodanese-like_dom_sf"/>
</dbReference>
<dbReference type="SUPFAM" id="SSF52821">
    <property type="entry name" value="Rhodanese/Cell cycle control phosphatase"/>
    <property type="match status" value="2"/>
</dbReference>
<dbReference type="Pfam" id="PF00581">
    <property type="entry name" value="Rhodanese"/>
    <property type="match status" value="2"/>
</dbReference>
<keyword evidence="11" id="KW-1185">Reference proteome</keyword>
<dbReference type="OrthoDB" id="9781034at2"/>
<gene>
    <name evidence="10" type="ordered locus">Swit_3775</name>
</gene>
<comment type="subcellular location">
    <subcellularLocation>
        <location evidence="1">Cytoplasm</location>
    </subcellularLocation>
</comment>
<dbReference type="FunFam" id="3.40.250.10:FF:000001">
    <property type="entry name" value="Sulfurtransferase"/>
    <property type="match status" value="1"/>
</dbReference>
<dbReference type="PANTHER" id="PTHR11364:SF27">
    <property type="entry name" value="SULFURTRANSFERASE"/>
    <property type="match status" value="1"/>
</dbReference>
<evidence type="ECO:0000313" key="10">
    <source>
        <dbReference type="EMBL" id="ABQ70120.1"/>
    </source>
</evidence>
<name>A0A9J9HEC6_RHIWR</name>
<evidence type="ECO:0000256" key="2">
    <source>
        <dbReference type="ARBA" id="ARBA00022490"/>
    </source>
</evidence>
<dbReference type="GO" id="GO:0016784">
    <property type="term" value="F:3-mercaptopyruvate sulfurtransferase activity"/>
    <property type="evidence" value="ECO:0007669"/>
    <property type="project" value="UniProtKB-EC"/>
</dbReference>
<keyword evidence="2" id="KW-0963">Cytoplasm</keyword>
<reference evidence="10 11" key="1">
    <citation type="journal article" date="2010" name="J. Bacteriol.">
        <title>Genome sequence of the dioxin-mineralizing bacterium Sphingomonas wittichii RW1.</title>
        <authorList>
            <person name="Miller T.R."/>
            <person name="Delcher A.L."/>
            <person name="Salzberg S.L."/>
            <person name="Saunders E."/>
            <person name="Detter J.C."/>
            <person name="Halden R.U."/>
        </authorList>
    </citation>
    <scope>NUCLEOTIDE SEQUENCE [LARGE SCALE GENOMIC DNA]</scope>
    <source>
        <strain evidence="11">DSM 6014 / CCUG 31198 / JCM 15750 / NBRC 105917 / EY 4224 / RW1</strain>
    </source>
</reference>
<dbReference type="CDD" id="cd01449">
    <property type="entry name" value="TST_Repeat_2"/>
    <property type="match status" value="1"/>
</dbReference>
<dbReference type="NCBIfam" id="NF008557">
    <property type="entry name" value="PRK11493.1"/>
    <property type="match status" value="1"/>
</dbReference>
<accession>A0A9J9HEC6</accession>
<evidence type="ECO:0000256" key="7">
    <source>
        <dbReference type="ARBA" id="ARBA00070833"/>
    </source>
</evidence>
<dbReference type="KEGG" id="swi:Swit_3775"/>
<dbReference type="InterPro" id="IPR045078">
    <property type="entry name" value="TST/MPST-like"/>
</dbReference>
<dbReference type="AlphaFoldDB" id="A0A9J9HEC6"/>
<evidence type="ECO:0000256" key="1">
    <source>
        <dbReference type="ARBA" id="ARBA00004496"/>
    </source>
</evidence>
<feature type="domain" description="Rhodanese" evidence="9">
    <location>
        <begin position="24"/>
        <end position="141"/>
    </location>
</feature>
<dbReference type="PROSITE" id="PS00380">
    <property type="entry name" value="RHODANESE_1"/>
    <property type="match status" value="1"/>
</dbReference>
<keyword evidence="4" id="KW-0677">Repeat</keyword>
<dbReference type="Gene3D" id="3.40.250.10">
    <property type="entry name" value="Rhodanese-like domain"/>
    <property type="match status" value="2"/>
</dbReference>
<feature type="domain" description="Rhodanese" evidence="9">
    <location>
        <begin position="171"/>
        <end position="284"/>
    </location>
</feature>
<evidence type="ECO:0000256" key="5">
    <source>
        <dbReference type="ARBA" id="ARBA00051793"/>
    </source>
</evidence>
<dbReference type="SMART" id="SM00450">
    <property type="entry name" value="RHOD"/>
    <property type="match status" value="2"/>
</dbReference>
<dbReference type="EC" id="2.8.1.2" evidence="6"/>
<evidence type="ECO:0000256" key="6">
    <source>
        <dbReference type="ARBA" id="ARBA00066832"/>
    </source>
</evidence>
<dbReference type="EMBL" id="CP000699">
    <property type="protein sequence ID" value="ABQ70120.1"/>
    <property type="molecule type" value="Genomic_DNA"/>
</dbReference>
<evidence type="ECO:0000256" key="3">
    <source>
        <dbReference type="ARBA" id="ARBA00022679"/>
    </source>
</evidence>
<keyword evidence="3" id="KW-0808">Transferase</keyword>
<sequence length="288" mass="31157">MCVRNEEEMMDMLVSTEWLAGELGANDLRVVDATYFALDPARDAQADYEAGHIPGAVYLDLANLKDDMSELPGMLPTAEKFASRMQSLGLGDGSRIVLYDNSLHRTAARAWFMFRMFGANEVAILDGGLQKWVAEGRPLEQGKVALRHRHFTVWRDPAQVRDLGQMKANVASGAEEVVDARSEKRFTGEEGDPRGLAAGHIPGSKNLPFDRLLDADGTFKDKGELQAAFDAAGVDGAKPLVTTCGSGVTASVVLFAAALLGREDIALYDGSWSEWGLRPDTEKAIGPA</sequence>
<dbReference type="PROSITE" id="PS50206">
    <property type="entry name" value="RHODANESE_3"/>
    <property type="match status" value="2"/>
</dbReference>
<protein>
    <recommendedName>
        <fullName evidence="7">3-mercaptopyruvate sulfurtransferase</fullName>
        <ecNumber evidence="6">2.8.1.2</ecNumber>
    </recommendedName>
    <alternativeName>
        <fullName evidence="8">Rhodanese-like protein</fullName>
    </alternativeName>
</protein>
<organism evidence="10 11">
    <name type="scientific">Rhizorhabdus wittichii (strain DSM 6014 / CCUG 31198 / JCM 15750 / NBRC 105917 / EY 4224 / RW1)</name>
    <name type="common">Sphingomonas wittichii</name>
    <dbReference type="NCBI Taxonomy" id="392499"/>
    <lineage>
        <taxon>Bacteria</taxon>
        <taxon>Pseudomonadati</taxon>
        <taxon>Pseudomonadota</taxon>
        <taxon>Alphaproteobacteria</taxon>
        <taxon>Sphingomonadales</taxon>
        <taxon>Sphingomonadaceae</taxon>
        <taxon>Rhizorhabdus</taxon>
    </lineage>
</organism>
<dbReference type="GO" id="GO:0004792">
    <property type="term" value="F:thiosulfate-cyanide sulfurtransferase activity"/>
    <property type="evidence" value="ECO:0007669"/>
    <property type="project" value="InterPro"/>
</dbReference>
<comment type="catalytic activity">
    <reaction evidence="5">
        <text>2-oxo-3-sulfanylpropanoate + [thioredoxin]-dithiol = [thioredoxin]-disulfide + hydrogen sulfide + pyruvate + H(+)</text>
        <dbReference type="Rhea" id="RHEA:21740"/>
        <dbReference type="Rhea" id="RHEA-COMP:10698"/>
        <dbReference type="Rhea" id="RHEA-COMP:10700"/>
        <dbReference type="ChEBI" id="CHEBI:15361"/>
        <dbReference type="ChEBI" id="CHEBI:15378"/>
        <dbReference type="ChEBI" id="CHEBI:29919"/>
        <dbReference type="ChEBI" id="CHEBI:29950"/>
        <dbReference type="ChEBI" id="CHEBI:50058"/>
        <dbReference type="ChEBI" id="CHEBI:57678"/>
        <dbReference type="EC" id="2.8.1.2"/>
    </reaction>
    <physiologicalReaction direction="left-to-right" evidence="5">
        <dbReference type="Rhea" id="RHEA:21741"/>
    </physiologicalReaction>
</comment>
<evidence type="ECO:0000256" key="8">
    <source>
        <dbReference type="ARBA" id="ARBA00078354"/>
    </source>
</evidence>
<dbReference type="CDD" id="cd01448">
    <property type="entry name" value="TST_Repeat_1"/>
    <property type="match status" value="1"/>
</dbReference>
<evidence type="ECO:0000259" key="9">
    <source>
        <dbReference type="PROSITE" id="PS50206"/>
    </source>
</evidence>
<dbReference type="PANTHER" id="PTHR11364">
    <property type="entry name" value="THIOSULFATE SULFERTANSFERASE"/>
    <property type="match status" value="1"/>
</dbReference>